<dbReference type="KEGG" id="wdi:H9L19_08125"/>
<evidence type="ECO:0000313" key="1">
    <source>
        <dbReference type="EMBL" id="QNN75315.1"/>
    </source>
</evidence>
<gene>
    <name evidence="1" type="ORF">H9L19_08125</name>
</gene>
<proteinExistence type="predicted"/>
<dbReference type="EMBL" id="CP060724">
    <property type="protein sequence ID" value="QNN75315.1"/>
    <property type="molecule type" value="Genomic_DNA"/>
</dbReference>
<dbReference type="AlphaFoldDB" id="A0A7G9T5E0"/>
<dbReference type="Proteomes" id="UP000515800">
    <property type="component" value="Chromosome"/>
</dbReference>
<evidence type="ECO:0000313" key="2">
    <source>
        <dbReference type="Proteomes" id="UP000515800"/>
    </source>
</evidence>
<name>A0A7G9T5E0_9LACO</name>
<dbReference type="RefSeq" id="WP_187529149.1">
    <property type="nucleotide sequence ID" value="NZ_CP060724.1"/>
</dbReference>
<sequence length="238" mass="27734">MNNNVVLTQYIVNYEDAQRQYKSSDTISEKAINGLKRLVRSSVSRGSRVILITNDKNLNINIPGLEIVVEEVPNEVTTCSLYFIRWIITFRYLMTHSNFDKIALVDATDVLMIKSPFFDMDENVIYVGDEQSDLSTYIVKYEKTNVEIKTFVQRYEYLQLLNPGVVIGQYQVIIEFLGIMCSYIYNDALHDKKFGNLEMALFNYIIYNFFSGRAIHGRQVSTLFHHEAENTISWFMHK</sequence>
<protein>
    <submittedName>
        <fullName evidence="1">Uncharacterized protein</fullName>
    </submittedName>
</protein>
<accession>A0A7G9T5E0</accession>
<keyword evidence="2" id="KW-1185">Reference proteome</keyword>
<organism evidence="1 2">
    <name type="scientific">Weissella diestrammenae</name>
    <dbReference type="NCBI Taxonomy" id="1162633"/>
    <lineage>
        <taxon>Bacteria</taxon>
        <taxon>Bacillati</taxon>
        <taxon>Bacillota</taxon>
        <taxon>Bacilli</taxon>
        <taxon>Lactobacillales</taxon>
        <taxon>Lactobacillaceae</taxon>
        <taxon>Weissella</taxon>
    </lineage>
</organism>
<reference evidence="1 2" key="1">
    <citation type="submission" date="2020-08" db="EMBL/GenBank/DDBJ databases">
        <title>Genome sequence of Weissella diestrammenae KACC 16890T.</title>
        <authorList>
            <person name="Hyun D.-W."/>
            <person name="Bae J.-W."/>
        </authorList>
    </citation>
    <scope>NUCLEOTIDE SEQUENCE [LARGE SCALE GENOMIC DNA]</scope>
    <source>
        <strain evidence="1 2">KACC 16890</strain>
    </source>
</reference>